<dbReference type="PROSITE" id="PS51257">
    <property type="entry name" value="PROKAR_LIPOPROTEIN"/>
    <property type="match status" value="1"/>
</dbReference>
<dbReference type="Pfam" id="PF09826">
    <property type="entry name" value="Beta_propel"/>
    <property type="match status" value="1"/>
</dbReference>
<evidence type="ECO:0000256" key="1">
    <source>
        <dbReference type="SAM" id="MobiDB-lite"/>
    </source>
</evidence>
<reference evidence="3 4" key="1">
    <citation type="submission" date="2015-07" db="EMBL/GenBank/DDBJ databases">
        <title>Genome analysis of myxobacterium Chondromyces crocatus Cm c5 reveals a high potential for natural compound synthesis and the genetic basis for the loss of fruiting body formation.</title>
        <authorList>
            <person name="Zaburannyi N."/>
            <person name="Bunk B."/>
            <person name="Maier J."/>
            <person name="Overmann J."/>
            <person name="Mueller R."/>
        </authorList>
    </citation>
    <scope>NUCLEOTIDE SEQUENCE [LARGE SCALE GENOMIC DNA]</scope>
    <source>
        <strain evidence="3 4">Cm c5</strain>
    </source>
</reference>
<keyword evidence="4" id="KW-1185">Reference proteome</keyword>
<feature type="region of interest" description="Disordered" evidence="1">
    <location>
        <begin position="35"/>
        <end position="72"/>
    </location>
</feature>
<dbReference type="Proteomes" id="UP000067626">
    <property type="component" value="Chromosome"/>
</dbReference>
<dbReference type="EMBL" id="CP012159">
    <property type="protein sequence ID" value="AKT38947.1"/>
    <property type="molecule type" value="Genomic_DNA"/>
</dbReference>
<protein>
    <submittedName>
        <fullName evidence="3">Uncharacterized protein</fullName>
    </submittedName>
</protein>
<gene>
    <name evidence="3" type="ORF">CMC5_030940</name>
</gene>
<name>A0A0K1EE23_CHOCO</name>
<accession>A0A0K1EE23</accession>
<sequence length="1006" mass="109421">MKLRNRAFLECAAVLIAAAGAGLVGCQGGATDPHDFISDNPKASSDSNNEDSEGNTGAGGFGAPSADDGAGNGADRAIAEADIIQIHEGKLYALSQYAGLSIIDISVPDQLTLLGRYSANQGTPFEMYLRDGVVYAMFNEWGQYIWNAADGSYSWETSSHIEALDVEDPSNIMQLGSFDLAGAVSDSRIVGDVLYAVSYQNGYCWGCENNQRNTTITSIRVGNPTAIAKVDELSFSDNDEWGYGWHRSVSATSERMYVAGIEWNGSGEGHSTIQVVDISDPQGDLVLGTTVQAKGQIENRWQMDEHDGVLRVISQPGMWWSGDVPAVQTFNIISSQNLQPLGYKDLVLPRPETLRSVRFDGERGYAITAEQTDPLFTIDLSDPTNPVQMGELEMPGWVHHMEPRGDRILALGFDQAQSGGSLHVSLFDVSDLSNPTMINRVAFGGDWSNFAEDQDRIHKAFTIIDQLGLILVPYSGWSYGDNEYGCGSYESGIQLVDFTQNSLTKRGVASSHGQARRAFVSDGRLFAVSDAEVRTFNIANRDTPQPVVSKALATISNQSVQVGNLVARLSADWWTSEARIDLVPAATPDRADPIGRVELSSVTQGGCYGYGLYNARLFGHGQHLYLVWPSDMGTSARILSVDVTDPANPVIGGETQVPLSQTDLWSYYEPIVQSGDMVVQAGNALVFRRSNAQSRNNYPYDYYDDYDLGGFNAPQLSPGWLEVVDLSNPGQPTHVATVALPEASGHSALRAEGTTVMLSHWVPLPDDDTKARFYLDRVNVGVPSIPISLPPVNVPGSLMSFDATTNRLLTVDYQRLTYTNIDYETCYRNHGWDSLFEPENRDQWTGKGTCIAIRRAFKVTEIENNLATLLDSHPIPDGTQLTGVVVGDDRVFSMANNYSWYNDSGYYGSDSKIFAVGGIRAGALQVAELATEEAGYMMPIAVDGKKLVASSWSPAGLWTLDSTDFDALSFEQAAEMRSSPDHVTISNHKALCSLGTYGLEVVDLGN</sequence>
<feature type="chain" id="PRO_5005459315" evidence="2">
    <location>
        <begin position="22"/>
        <end position="1006"/>
    </location>
</feature>
<proteinExistence type="predicted"/>
<evidence type="ECO:0000256" key="2">
    <source>
        <dbReference type="SAM" id="SignalP"/>
    </source>
</evidence>
<evidence type="ECO:0000313" key="4">
    <source>
        <dbReference type="Proteomes" id="UP000067626"/>
    </source>
</evidence>
<dbReference type="InterPro" id="IPR019198">
    <property type="entry name" value="Beta_propeller_containing"/>
</dbReference>
<feature type="compositionally biased region" description="Low complexity" evidence="1">
    <location>
        <begin position="63"/>
        <end position="72"/>
    </location>
</feature>
<dbReference type="AlphaFoldDB" id="A0A0K1EE23"/>
<dbReference type="RefSeq" id="WP_050431113.1">
    <property type="nucleotide sequence ID" value="NZ_CP012159.1"/>
</dbReference>
<feature type="signal peptide" evidence="2">
    <location>
        <begin position="1"/>
        <end position="21"/>
    </location>
</feature>
<dbReference type="KEGG" id="ccro:CMC5_030940"/>
<organism evidence="3 4">
    <name type="scientific">Chondromyces crocatus</name>
    <dbReference type="NCBI Taxonomy" id="52"/>
    <lineage>
        <taxon>Bacteria</taxon>
        <taxon>Pseudomonadati</taxon>
        <taxon>Myxococcota</taxon>
        <taxon>Polyangia</taxon>
        <taxon>Polyangiales</taxon>
        <taxon>Polyangiaceae</taxon>
        <taxon>Chondromyces</taxon>
    </lineage>
</organism>
<dbReference type="STRING" id="52.CMC5_030940"/>
<dbReference type="OrthoDB" id="5477399at2"/>
<evidence type="ECO:0000313" key="3">
    <source>
        <dbReference type="EMBL" id="AKT38947.1"/>
    </source>
</evidence>
<keyword evidence="2" id="KW-0732">Signal</keyword>